<gene>
    <name evidence="3" type="ORF">HALOF300_03477</name>
</gene>
<dbReference type="Proteomes" id="UP000419743">
    <property type="component" value="Unassembled WGS sequence"/>
</dbReference>
<dbReference type="AlphaFoldDB" id="A0A7M4DMU9"/>
<name>A0A7M4DMU9_9MICO</name>
<organism evidence="3 4">
    <name type="scientific">Occultella aeris</name>
    <dbReference type="NCBI Taxonomy" id="2761496"/>
    <lineage>
        <taxon>Bacteria</taxon>
        <taxon>Bacillati</taxon>
        <taxon>Actinomycetota</taxon>
        <taxon>Actinomycetes</taxon>
        <taxon>Micrococcales</taxon>
        <taxon>Ruaniaceae</taxon>
        <taxon>Occultella</taxon>
    </lineage>
</organism>
<dbReference type="EMBL" id="CACRYJ010000050">
    <property type="protein sequence ID" value="VZO38744.1"/>
    <property type="molecule type" value="Genomic_DNA"/>
</dbReference>
<feature type="transmembrane region" description="Helical" evidence="2">
    <location>
        <begin position="141"/>
        <end position="161"/>
    </location>
</feature>
<feature type="region of interest" description="Disordered" evidence="1">
    <location>
        <begin position="1"/>
        <end position="33"/>
    </location>
</feature>
<keyword evidence="2" id="KW-0472">Membrane</keyword>
<proteinExistence type="predicted"/>
<keyword evidence="4" id="KW-1185">Reference proteome</keyword>
<feature type="compositionally biased region" description="Polar residues" evidence="1">
    <location>
        <begin position="69"/>
        <end position="85"/>
    </location>
</feature>
<feature type="compositionally biased region" description="Polar residues" evidence="1">
    <location>
        <begin position="104"/>
        <end position="115"/>
    </location>
</feature>
<comment type="caution">
    <text evidence="3">The sequence shown here is derived from an EMBL/GenBank/DDBJ whole genome shotgun (WGS) entry which is preliminary data.</text>
</comment>
<sequence length="241" mass="25044">MSWFPEQSAPVPQPPAPVSGATGGTPVDPLERARRQLADQLAQHKKLLEQNVAAQRQTLGANLAERTEAVTQPWQRPPQQGQNAYSAPRQPGSQGGAGPAARTHTGQNQAASNQAARPGQNAPAAPNSAGPTQAAPTMPGLVLTNVLLVLATFAFIIWHVVTWTGPLVDAVAACGDAGGTLDCFTGDAVRTWVFLPLVAAIGAFGASAGTRIETRQGRQRGYLIVLAGFALLVLSISTSYS</sequence>
<accession>A0A7M4DMU9</accession>
<protein>
    <submittedName>
        <fullName evidence="3">Uncharacterized protein</fullName>
    </submittedName>
</protein>
<keyword evidence="2" id="KW-0812">Transmembrane</keyword>
<evidence type="ECO:0000313" key="4">
    <source>
        <dbReference type="Proteomes" id="UP000419743"/>
    </source>
</evidence>
<feature type="region of interest" description="Disordered" evidence="1">
    <location>
        <begin position="59"/>
        <end position="133"/>
    </location>
</feature>
<evidence type="ECO:0000256" key="2">
    <source>
        <dbReference type="SAM" id="Phobius"/>
    </source>
</evidence>
<evidence type="ECO:0000256" key="1">
    <source>
        <dbReference type="SAM" id="MobiDB-lite"/>
    </source>
</evidence>
<feature type="transmembrane region" description="Helical" evidence="2">
    <location>
        <begin position="221"/>
        <end position="240"/>
    </location>
</feature>
<reference evidence="3 4" key="1">
    <citation type="submission" date="2019-11" db="EMBL/GenBank/DDBJ databases">
        <authorList>
            <person name="Criscuolo A."/>
        </authorList>
    </citation>
    <scope>NUCLEOTIDE SEQUENCE [LARGE SCALE GENOMIC DNA]</scope>
    <source>
        <strain evidence="3">CIP111667</strain>
    </source>
</reference>
<feature type="transmembrane region" description="Helical" evidence="2">
    <location>
        <begin position="191"/>
        <end position="209"/>
    </location>
</feature>
<evidence type="ECO:0000313" key="3">
    <source>
        <dbReference type="EMBL" id="VZO38744.1"/>
    </source>
</evidence>
<keyword evidence="2" id="KW-1133">Transmembrane helix</keyword>
<dbReference type="RefSeq" id="WP_156742145.1">
    <property type="nucleotide sequence ID" value="NZ_CACRYJ010000050.1"/>
</dbReference>